<evidence type="ECO:0000313" key="3">
    <source>
        <dbReference type="Proteomes" id="UP000600774"/>
    </source>
</evidence>
<sequence length="111" mass="12172">MINMKRYGELLLSAYIMKKLKPGGSQKSKGLSKYGKLVLGAYLLEKLKADTSKKEAVPKTEVKEVKLDETGRGSSKMKLGKIVMGVLIGAVAIYALKKYSAKKNGHKIKVQ</sequence>
<accession>A0A832S9N4</accession>
<dbReference type="AlphaFoldDB" id="A0A832S9N4"/>
<keyword evidence="1" id="KW-0472">Membrane</keyword>
<organism evidence="2 3">
    <name type="scientific">Methanosarcina acetivorans</name>
    <dbReference type="NCBI Taxonomy" id="2214"/>
    <lineage>
        <taxon>Archaea</taxon>
        <taxon>Methanobacteriati</taxon>
        <taxon>Methanobacteriota</taxon>
        <taxon>Stenosarchaea group</taxon>
        <taxon>Methanomicrobia</taxon>
        <taxon>Methanosarcinales</taxon>
        <taxon>Methanosarcinaceae</taxon>
        <taxon>Methanosarcina</taxon>
    </lineage>
</organism>
<comment type="caution">
    <text evidence="2">The sequence shown here is derived from an EMBL/GenBank/DDBJ whole genome shotgun (WGS) entry which is preliminary data.</text>
</comment>
<reference evidence="2" key="1">
    <citation type="journal article" date="2020" name="bioRxiv">
        <title>A rank-normalized archaeal taxonomy based on genome phylogeny resolves widespread incomplete and uneven classifications.</title>
        <authorList>
            <person name="Rinke C."/>
            <person name="Chuvochina M."/>
            <person name="Mussig A.J."/>
            <person name="Chaumeil P.-A."/>
            <person name="Waite D.W."/>
            <person name="Whitman W.B."/>
            <person name="Parks D.H."/>
            <person name="Hugenholtz P."/>
        </authorList>
    </citation>
    <scope>NUCLEOTIDE SEQUENCE</scope>
    <source>
        <strain evidence="2">UBA8876</strain>
    </source>
</reference>
<dbReference type="OMA" id="FEPEEMM"/>
<dbReference type="EMBL" id="DUJU01000167">
    <property type="protein sequence ID" value="HIH95246.1"/>
    <property type="molecule type" value="Genomic_DNA"/>
</dbReference>
<name>A0A832S9N4_9EURY</name>
<keyword evidence="1" id="KW-1133">Transmembrane helix</keyword>
<keyword evidence="1" id="KW-0812">Transmembrane</keyword>
<evidence type="ECO:0000313" key="2">
    <source>
        <dbReference type="EMBL" id="HIH95246.1"/>
    </source>
</evidence>
<dbReference type="Proteomes" id="UP000600774">
    <property type="component" value="Unassembled WGS sequence"/>
</dbReference>
<protein>
    <submittedName>
        <fullName evidence="2">Uncharacterized protein</fullName>
    </submittedName>
</protein>
<evidence type="ECO:0000256" key="1">
    <source>
        <dbReference type="SAM" id="Phobius"/>
    </source>
</evidence>
<gene>
    <name evidence="2" type="ORF">HA338_14890</name>
</gene>
<feature type="transmembrane region" description="Helical" evidence="1">
    <location>
        <begin position="79"/>
        <end position="96"/>
    </location>
</feature>
<proteinExistence type="predicted"/>